<dbReference type="SUPFAM" id="SSF48498">
    <property type="entry name" value="Tetracyclin repressor-like, C-terminal domain"/>
    <property type="match status" value="1"/>
</dbReference>
<dbReference type="Pfam" id="PF13977">
    <property type="entry name" value="TetR_C_6"/>
    <property type="match status" value="1"/>
</dbReference>
<evidence type="ECO:0000259" key="1">
    <source>
        <dbReference type="Pfam" id="PF13977"/>
    </source>
</evidence>
<evidence type="ECO:0000313" key="2">
    <source>
        <dbReference type="EMBL" id="GAA1748791.1"/>
    </source>
</evidence>
<reference evidence="2 3" key="1">
    <citation type="journal article" date="2019" name="Int. J. Syst. Evol. Microbiol.">
        <title>The Global Catalogue of Microorganisms (GCM) 10K type strain sequencing project: providing services to taxonomists for standard genome sequencing and annotation.</title>
        <authorList>
            <consortium name="The Broad Institute Genomics Platform"/>
            <consortium name="The Broad Institute Genome Sequencing Center for Infectious Disease"/>
            <person name="Wu L."/>
            <person name="Ma J."/>
        </authorList>
    </citation>
    <scope>NUCLEOTIDE SEQUENCE [LARGE SCALE GENOMIC DNA]</scope>
    <source>
        <strain evidence="2 3">JCM 13518</strain>
    </source>
</reference>
<organism evidence="2 3">
    <name type="scientific">Aeromicrobium alkaliterrae</name>
    <dbReference type="NCBI Taxonomy" id="302168"/>
    <lineage>
        <taxon>Bacteria</taxon>
        <taxon>Bacillati</taxon>
        <taxon>Actinomycetota</taxon>
        <taxon>Actinomycetes</taxon>
        <taxon>Propionibacteriales</taxon>
        <taxon>Nocardioidaceae</taxon>
        <taxon>Aeromicrobium</taxon>
    </lineage>
</organism>
<protein>
    <submittedName>
        <fullName evidence="2">TetR/AcrR family transcriptional regulator</fullName>
    </submittedName>
</protein>
<dbReference type="Proteomes" id="UP001501057">
    <property type="component" value="Unassembled WGS sequence"/>
</dbReference>
<name>A0ABN2K5J3_9ACTN</name>
<dbReference type="InterPro" id="IPR036271">
    <property type="entry name" value="Tet_transcr_reg_TetR-rel_C_sf"/>
</dbReference>
<comment type="caution">
    <text evidence="2">The sequence shown here is derived from an EMBL/GenBank/DDBJ whole genome shotgun (WGS) entry which is preliminary data.</text>
</comment>
<evidence type="ECO:0000313" key="3">
    <source>
        <dbReference type="Proteomes" id="UP001501057"/>
    </source>
</evidence>
<gene>
    <name evidence="2" type="ORF">GCM10009710_31040</name>
</gene>
<dbReference type="Gene3D" id="1.10.357.10">
    <property type="entry name" value="Tetracycline Repressor, domain 2"/>
    <property type="match status" value="1"/>
</dbReference>
<dbReference type="EMBL" id="BAAAME010000005">
    <property type="protein sequence ID" value="GAA1748791.1"/>
    <property type="molecule type" value="Genomic_DNA"/>
</dbReference>
<keyword evidence="3" id="KW-1185">Reference proteome</keyword>
<dbReference type="InterPro" id="IPR039538">
    <property type="entry name" value="BetI_C"/>
</dbReference>
<accession>A0ABN2K5J3</accession>
<sequence length="164" mass="17873">MGQVQHYFADRDELLRFAYAEGLARTDARLRQVIDDGEAGRQPIRTILDLALRELLPLDAERSEEMTVALCLQVIALHEPGLAEVSAATERERHARVAAAVANGMHCGEVAADVDPALAASRILATTHGLAARMTRDPATRSEVDAVLPPVLATVFTGRCRHWD</sequence>
<proteinExistence type="predicted"/>
<feature type="domain" description="BetI-type transcriptional repressor C-terminal" evidence="1">
    <location>
        <begin position="48"/>
        <end position="142"/>
    </location>
</feature>